<dbReference type="InterPro" id="IPR016163">
    <property type="entry name" value="Ald_DH_C"/>
</dbReference>
<keyword evidence="2 4" id="KW-0560">Oxidoreductase</keyword>
<dbReference type="PANTHER" id="PTHR11699">
    <property type="entry name" value="ALDEHYDE DEHYDROGENASE-RELATED"/>
    <property type="match status" value="1"/>
</dbReference>
<evidence type="ECO:0000256" key="3">
    <source>
        <dbReference type="PROSITE-ProRule" id="PRU10007"/>
    </source>
</evidence>
<evidence type="ECO:0000313" key="6">
    <source>
        <dbReference type="EMBL" id="SBS73641.1"/>
    </source>
</evidence>
<dbReference type="SUPFAM" id="SSF53720">
    <property type="entry name" value="ALDH-like"/>
    <property type="match status" value="1"/>
</dbReference>
<evidence type="ECO:0000256" key="2">
    <source>
        <dbReference type="ARBA" id="ARBA00023002"/>
    </source>
</evidence>
<dbReference type="InterPro" id="IPR016160">
    <property type="entry name" value="Ald_DH_CS_CYS"/>
</dbReference>
<dbReference type="InterPro" id="IPR015590">
    <property type="entry name" value="Aldehyde_DH_dom"/>
</dbReference>
<dbReference type="Pfam" id="PF00171">
    <property type="entry name" value="Aldedh"/>
    <property type="match status" value="1"/>
</dbReference>
<name>A0A1Y5PBX5_9MICO</name>
<comment type="similarity">
    <text evidence="1 4">Belongs to the aldehyde dehydrogenase family.</text>
</comment>
<proteinExistence type="inferred from homology"/>
<dbReference type="Gene3D" id="3.40.605.10">
    <property type="entry name" value="Aldehyde Dehydrogenase, Chain A, domain 1"/>
    <property type="match status" value="1"/>
</dbReference>
<feature type="domain" description="Aldehyde dehydrogenase" evidence="5">
    <location>
        <begin position="41"/>
        <end position="505"/>
    </location>
</feature>
<dbReference type="FunFam" id="3.40.309.10:FF:000012">
    <property type="entry name" value="Betaine aldehyde dehydrogenase"/>
    <property type="match status" value="1"/>
</dbReference>
<dbReference type="InterPro" id="IPR029510">
    <property type="entry name" value="Ald_DH_CS_GLU"/>
</dbReference>
<evidence type="ECO:0000256" key="4">
    <source>
        <dbReference type="RuleBase" id="RU003345"/>
    </source>
</evidence>
<dbReference type="FunFam" id="3.40.605.10:FF:000007">
    <property type="entry name" value="NAD/NADP-dependent betaine aldehyde dehydrogenase"/>
    <property type="match status" value="1"/>
</dbReference>
<dbReference type="AlphaFoldDB" id="A0A1Y5PBX5"/>
<dbReference type="PROSITE" id="PS00070">
    <property type="entry name" value="ALDEHYDE_DEHYDR_CYS"/>
    <property type="match status" value="1"/>
</dbReference>
<protein>
    <submittedName>
        <fullName evidence="6">Putative aldehyde dehydrogenase DhaS</fullName>
        <ecNumber evidence="6">1.2.1.3</ecNumber>
    </submittedName>
</protein>
<dbReference type="PROSITE" id="PS00687">
    <property type="entry name" value="ALDEHYDE_DEHYDR_GLU"/>
    <property type="match status" value="1"/>
</dbReference>
<evidence type="ECO:0000256" key="1">
    <source>
        <dbReference type="ARBA" id="ARBA00009986"/>
    </source>
</evidence>
<reference evidence="6" key="1">
    <citation type="submission" date="2016-03" db="EMBL/GenBank/DDBJ databases">
        <authorList>
            <person name="Ploux O."/>
        </authorList>
    </citation>
    <scope>NUCLEOTIDE SEQUENCE</scope>
    <source>
        <strain evidence="6">UC1</strain>
    </source>
</reference>
<dbReference type="EMBL" id="FLQR01000008">
    <property type="protein sequence ID" value="SBS73641.1"/>
    <property type="molecule type" value="Genomic_DNA"/>
</dbReference>
<dbReference type="InterPro" id="IPR016162">
    <property type="entry name" value="Ald_DH_N"/>
</dbReference>
<accession>A0A1Y5PBX5</accession>
<dbReference type="EC" id="1.2.1.3" evidence="6"/>
<feature type="active site" evidence="3">
    <location>
        <position position="282"/>
    </location>
</feature>
<evidence type="ECO:0000259" key="5">
    <source>
        <dbReference type="Pfam" id="PF00171"/>
    </source>
</evidence>
<sequence length="509" mass="54209">MTSLFDHPSPERTAPMTETALLPQVADFLRSPRRLLIDGEWRDAADGRTFSSIDPGTEAVAATVAQAGVADIDAAVAAARRAFEDGSDWSRFTPRRRARLLWQMADLLESRAEEFAQIEAVDSGKPFAAVRDGDVQTAAELFRYFAGWATKIEGTTVPMSSEIRQFHAYTRREPVGVVAGIVPWNFPLVMACFKIIPALTAGNTMILKPAEQTPLTALRLGELFLEAGLPAGVLNIVPGFGDAGAALSAHRDVDKVAFTGSTETGKKIVAAAGGNLKKVSLELGGKAPNLVFADADIEAAIVGSAHAAFFNQGQCCVNGSRLYVQRGVFDEVVAGISAIAGDIAVGAALDPATEMGPLVSDEQYTKVMGYLTAGREAGATVAAGGDRVGDRGYFVRPTVFTDVTEDMSIQRDEIFGPVVTAVPFDTEEQAIALANNTRYGLAAGVWSRDIGTAHRVGARLRAGTVWLNTWHADDVTLPRGGYKESGWGRELGAFGLDDYTQLKTVIAEL</sequence>
<dbReference type="GO" id="GO:0004029">
    <property type="term" value="F:aldehyde dehydrogenase (NAD+) activity"/>
    <property type="evidence" value="ECO:0007669"/>
    <property type="project" value="UniProtKB-EC"/>
</dbReference>
<dbReference type="Gene3D" id="3.40.309.10">
    <property type="entry name" value="Aldehyde Dehydrogenase, Chain A, domain 2"/>
    <property type="match status" value="1"/>
</dbReference>
<gene>
    <name evidence="6" type="primary">dhaS</name>
    <name evidence="6" type="ORF">MIPYR_40283</name>
</gene>
<organism evidence="6">
    <name type="scientific">uncultured Microbacterium sp</name>
    <dbReference type="NCBI Taxonomy" id="191216"/>
    <lineage>
        <taxon>Bacteria</taxon>
        <taxon>Bacillati</taxon>
        <taxon>Actinomycetota</taxon>
        <taxon>Actinomycetes</taxon>
        <taxon>Micrococcales</taxon>
        <taxon>Microbacteriaceae</taxon>
        <taxon>Microbacterium</taxon>
        <taxon>environmental samples</taxon>
    </lineage>
</organism>
<dbReference type="InterPro" id="IPR016161">
    <property type="entry name" value="Ald_DH/histidinol_DH"/>
</dbReference>